<organism evidence="2 3">
    <name type="scientific">Armillaria solidipes</name>
    <dbReference type="NCBI Taxonomy" id="1076256"/>
    <lineage>
        <taxon>Eukaryota</taxon>
        <taxon>Fungi</taxon>
        <taxon>Dikarya</taxon>
        <taxon>Basidiomycota</taxon>
        <taxon>Agaricomycotina</taxon>
        <taxon>Agaricomycetes</taxon>
        <taxon>Agaricomycetidae</taxon>
        <taxon>Agaricales</taxon>
        <taxon>Marasmiineae</taxon>
        <taxon>Physalacriaceae</taxon>
        <taxon>Armillaria</taxon>
    </lineage>
</organism>
<evidence type="ECO:0000313" key="2">
    <source>
        <dbReference type="EMBL" id="PBK77600.1"/>
    </source>
</evidence>
<evidence type="ECO:0000256" key="1">
    <source>
        <dbReference type="SAM" id="MobiDB-lite"/>
    </source>
</evidence>
<reference evidence="3" key="1">
    <citation type="journal article" date="2017" name="Nat. Ecol. Evol.">
        <title>Genome expansion and lineage-specific genetic innovations in the forest pathogenic fungi Armillaria.</title>
        <authorList>
            <person name="Sipos G."/>
            <person name="Prasanna A.N."/>
            <person name="Walter M.C."/>
            <person name="O'Connor E."/>
            <person name="Balint B."/>
            <person name="Krizsan K."/>
            <person name="Kiss B."/>
            <person name="Hess J."/>
            <person name="Varga T."/>
            <person name="Slot J."/>
            <person name="Riley R."/>
            <person name="Boka B."/>
            <person name="Rigling D."/>
            <person name="Barry K."/>
            <person name="Lee J."/>
            <person name="Mihaltcheva S."/>
            <person name="LaButti K."/>
            <person name="Lipzen A."/>
            <person name="Waldron R."/>
            <person name="Moloney N.M."/>
            <person name="Sperisen C."/>
            <person name="Kredics L."/>
            <person name="Vagvoelgyi C."/>
            <person name="Patrignani A."/>
            <person name="Fitzpatrick D."/>
            <person name="Nagy I."/>
            <person name="Doyle S."/>
            <person name="Anderson J.B."/>
            <person name="Grigoriev I.V."/>
            <person name="Gueldener U."/>
            <person name="Muensterkoetter M."/>
            <person name="Nagy L.G."/>
        </authorList>
    </citation>
    <scope>NUCLEOTIDE SEQUENCE [LARGE SCALE GENOMIC DNA]</scope>
    <source>
        <strain evidence="3">28-4</strain>
    </source>
</reference>
<feature type="compositionally biased region" description="Polar residues" evidence="1">
    <location>
        <begin position="106"/>
        <end position="115"/>
    </location>
</feature>
<evidence type="ECO:0000313" key="3">
    <source>
        <dbReference type="Proteomes" id="UP000218334"/>
    </source>
</evidence>
<dbReference type="EMBL" id="KZ293416">
    <property type="protein sequence ID" value="PBK77600.1"/>
    <property type="molecule type" value="Genomic_DNA"/>
</dbReference>
<feature type="region of interest" description="Disordered" evidence="1">
    <location>
        <begin position="106"/>
        <end position="131"/>
    </location>
</feature>
<protein>
    <submittedName>
        <fullName evidence="2">Uncharacterized protein</fullName>
    </submittedName>
</protein>
<dbReference type="AlphaFoldDB" id="A0A2H3C6S6"/>
<dbReference type="Proteomes" id="UP000218334">
    <property type="component" value="Unassembled WGS sequence"/>
</dbReference>
<sequence>MPQKKLAWIQPSNLLRKGVDNAKLAQNTSKLSRDPTPFILIHLLEFQHTHRPSALWSSSIGRFQGLVLPFRFTFRTAPQIPPHTSDGMDSYVDAIVVVLIPSSKHNSAGGDQSISHHTHQNDTPPVQAEGGHPAILARSHLLSTISGQTRCEKVEKRNVDGGLGLMSVGIIDETRRQSGGVHGTGTVRQEVS</sequence>
<accession>A0A2H3C6S6</accession>
<name>A0A2H3C6S6_9AGAR</name>
<gene>
    <name evidence="2" type="ORF">ARMSODRAFT_969980</name>
</gene>
<keyword evidence="3" id="KW-1185">Reference proteome</keyword>
<proteinExistence type="predicted"/>